<dbReference type="Proteomes" id="UP000499080">
    <property type="component" value="Unassembled WGS sequence"/>
</dbReference>
<evidence type="ECO:0000313" key="3">
    <source>
        <dbReference type="Proteomes" id="UP000499080"/>
    </source>
</evidence>
<reference evidence="2 3" key="1">
    <citation type="journal article" date="2019" name="Sci. Rep.">
        <title>Orb-weaving spider Araneus ventricosus genome elucidates the spidroin gene catalogue.</title>
        <authorList>
            <person name="Kono N."/>
            <person name="Nakamura H."/>
            <person name="Ohtoshi R."/>
            <person name="Moran D.A.P."/>
            <person name="Shinohara A."/>
            <person name="Yoshida Y."/>
            <person name="Fujiwara M."/>
            <person name="Mori M."/>
            <person name="Tomita M."/>
            <person name="Arakawa K."/>
        </authorList>
    </citation>
    <scope>NUCLEOTIDE SEQUENCE [LARGE SCALE GENOMIC DNA]</scope>
</reference>
<evidence type="ECO:0000256" key="1">
    <source>
        <dbReference type="SAM" id="MobiDB-lite"/>
    </source>
</evidence>
<evidence type="ECO:0000313" key="2">
    <source>
        <dbReference type="EMBL" id="GBN40497.1"/>
    </source>
</evidence>
<sequence>MIRKRLKILLAISDIVFEIFPRENESTNENQEGRKKGEGSSKQRRVREYLTNLLTDSKVNCLIPSYPPFTFSSTPSLHLAPLKSLAVANPASKYKGLWSKRYQGRLVQELLGLLHYETWE</sequence>
<organism evidence="2 3">
    <name type="scientific">Araneus ventricosus</name>
    <name type="common">Orbweaver spider</name>
    <name type="synonym">Epeira ventricosa</name>
    <dbReference type="NCBI Taxonomy" id="182803"/>
    <lineage>
        <taxon>Eukaryota</taxon>
        <taxon>Metazoa</taxon>
        <taxon>Ecdysozoa</taxon>
        <taxon>Arthropoda</taxon>
        <taxon>Chelicerata</taxon>
        <taxon>Arachnida</taxon>
        <taxon>Araneae</taxon>
        <taxon>Araneomorphae</taxon>
        <taxon>Entelegynae</taxon>
        <taxon>Araneoidea</taxon>
        <taxon>Araneidae</taxon>
        <taxon>Araneus</taxon>
    </lineage>
</organism>
<accession>A0A4Y2NR24</accession>
<comment type="caution">
    <text evidence="2">The sequence shown here is derived from an EMBL/GenBank/DDBJ whole genome shotgun (WGS) entry which is preliminary data.</text>
</comment>
<dbReference type="EMBL" id="BGPR01128793">
    <property type="protein sequence ID" value="GBN40497.1"/>
    <property type="molecule type" value="Genomic_DNA"/>
</dbReference>
<keyword evidence="3" id="KW-1185">Reference proteome</keyword>
<name>A0A4Y2NR24_ARAVE</name>
<proteinExistence type="predicted"/>
<feature type="region of interest" description="Disordered" evidence="1">
    <location>
        <begin position="25"/>
        <end position="44"/>
    </location>
</feature>
<dbReference type="AlphaFoldDB" id="A0A4Y2NR24"/>
<protein>
    <submittedName>
        <fullName evidence="2">Uncharacterized protein</fullName>
    </submittedName>
</protein>
<gene>
    <name evidence="2" type="ORF">AVEN_180478_1</name>
</gene>
<feature type="compositionally biased region" description="Basic and acidic residues" evidence="1">
    <location>
        <begin position="25"/>
        <end position="41"/>
    </location>
</feature>